<organism evidence="2 3">
    <name type="scientific">Arachidicoccus rhizosphaerae</name>
    <dbReference type="NCBI Taxonomy" id="551991"/>
    <lineage>
        <taxon>Bacteria</taxon>
        <taxon>Pseudomonadati</taxon>
        <taxon>Bacteroidota</taxon>
        <taxon>Chitinophagia</taxon>
        <taxon>Chitinophagales</taxon>
        <taxon>Chitinophagaceae</taxon>
        <taxon>Arachidicoccus</taxon>
    </lineage>
</organism>
<reference evidence="2 3" key="1">
    <citation type="submission" date="2016-10" db="EMBL/GenBank/DDBJ databases">
        <authorList>
            <person name="de Groot N.N."/>
        </authorList>
    </citation>
    <scope>NUCLEOTIDE SEQUENCE [LARGE SCALE GENOMIC DNA]</scope>
    <source>
        <strain evidence="2 3">Vu-144</strain>
    </source>
</reference>
<dbReference type="OrthoDB" id="793529at2"/>
<evidence type="ECO:0000313" key="3">
    <source>
        <dbReference type="Proteomes" id="UP000199041"/>
    </source>
</evidence>
<feature type="chain" id="PRO_5011782509" description="Conjugal transfer protein TraI" evidence="1">
    <location>
        <begin position="20"/>
        <end position="226"/>
    </location>
</feature>
<dbReference type="STRING" id="551991.SAMN05192529_10951"/>
<accession>A0A1H3YV58</accession>
<dbReference type="Proteomes" id="UP000199041">
    <property type="component" value="Unassembled WGS sequence"/>
</dbReference>
<evidence type="ECO:0000313" key="2">
    <source>
        <dbReference type="EMBL" id="SEA14978.1"/>
    </source>
</evidence>
<protein>
    <recommendedName>
        <fullName evidence="4">Conjugal transfer protein TraI</fullName>
    </recommendedName>
</protein>
<evidence type="ECO:0008006" key="4">
    <source>
        <dbReference type="Google" id="ProtNLM"/>
    </source>
</evidence>
<keyword evidence="1" id="KW-0732">Signal</keyword>
<sequence>MKRSYFVSLLLAFSLSLSAGNLQAQIIPGIGNISGLINRAIKAIDLKIQRMQNKTIGLQNAQKVIENAMSKLHLKDIAGWAERQKSLYDQYFRQLWQVKTVLTSYWKVKEIIQRQVQLVSEYNSVWGILKNDDHFSVAELNQMYRVYGGILTESLRNLDQLMLACSMLTTQMSDGKRMQLIVDAGKYIEKNLADLRSFNNSNVRLSLARAVDLADQLITRKMYGIQ</sequence>
<keyword evidence="3" id="KW-1185">Reference proteome</keyword>
<dbReference type="RefSeq" id="WP_091397023.1">
    <property type="nucleotide sequence ID" value="NZ_FNQY01000009.1"/>
</dbReference>
<feature type="signal peptide" evidence="1">
    <location>
        <begin position="1"/>
        <end position="19"/>
    </location>
</feature>
<proteinExistence type="predicted"/>
<name>A0A1H3YV58_9BACT</name>
<dbReference type="EMBL" id="FNQY01000009">
    <property type="protein sequence ID" value="SEA14978.1"/>
    <property type="molecule type" value="Genomic_DNA"/>
</dbReference>
<evidence type="ECO:0000256" key="1">
    <source>
        <dbReference type="SAM" id="SignalP"/>
    </source>
</evidence>
<gene>
    <name evidence="2" type="ORF">SAMN05192529_10951</name>
</gene>
<dbReference type="AlphaFoldDB" id="A0A1H3YV58"/>